<keyword evidence="2" id="KW-1185">Reference proteome</keyword>
<name>A0A8B6H6X7_MYTGA</name>
<protein>
    <submittedName>
        <fullName evidence="1">Uncharacterized protein</fullName>
    </submittedName>
</protein>
<gene>
    <name evidence="1" type="ORF">MGAL_10B042849</name>
</gene>
<reference evidence="1" key="1">
    <citation type="submission" date="2018-11" db="EMBL/GenBank/DDBJ databases">
        <authorList>
            <person name="Alioto T."/>
            <person name="Alioto T."/>
        </authorList>
    </citation>
    <scope>NUCLEOTIDE SEQUENCE</scope>
</reference>
<accession>A0A8B6H6X7</accession>
<proteinExistence type="predicted"/>
<evidence type="ECO:0000313" key="1">
    <source>
        <dbReference type="EMBL" id="VDI74873.1"/>
    </source>
</evidence>
<sequence length="104" mass="11870">MVVKFIVAYDYNEDIYVMVQGDRRFTSNLGVQGGIEIMGNGINFGLNKEVIWETAKTIGYTKIKSKCHTPFYPVADSDAVYVTIFCKGRIENYVVSIQWRKNTT</sequence>
<dbReference type="AlphaFoldDB" id="A0A8B6H6X7"/>
<dbReference type="EMBL" id="UYJE01009612">
    <property type="protein sequence ID" value="VDI74873.1"/>
    <property type="molecule type" value="Genomic_DNA"/>
</dbReference>
<dbReference type="Proteomes" id="UP000596742">
    <property type="component" value="Unassembled WGS sequence"/>
</dbReference>
<evidence type="ECO:0000313" key="2">
    <source>
        <dbReference type="Proteomes" id="UP000596742"/>
    </source>
</evidence>
<comment type="caution">
    <text evidence="1">The sequence shown here is derived from an EMBL/GenBank/DDBJ whole genome shotgun (WGS) entry which is preliminary data.</text>
</comment>
<organism evidence="1 2">
    <name type="scientific">Mytilus galloprovincialis</name>
    <name type="common">Mediterranean mussel</name>
    <dbReference type="NCBI Taxonomy" id="29158"/>
    <lineage>
        <taxon>Eukaryota</taxon>
        <taxon>Metazoa</taxon>
        <taxon>Spiralia</taxon>
        <taxon>Lophotrochozoa</taxon>
        <taxon>Mollusca</taxon>
        <taxon>Bivalvia</taxon>
        <taxon>Autobranchia</taxon>
        <taxon>Pteriomorphia</taxon>
        <taxon>Mytilida</taxon>
        <taxon>Mytiloidea</taxon>
        <taxon>Mytilidae</taxon>
        <taxon>Mytilinae</taxon>
        <taxon>Mytilus</taxon>
    </lineage>
</organism>